<dbReference type="EMBL" id="CP002959">
    <property type="protein sequence ID" value="AFM12968.1"/>
    <property type="molecule type" value="Genomic_DNA"/>
</dbReference>
<keyword evidence="5 7" id="KW-0472">Membrane</keyword>
<dbReference type="InterPro" id="IPR003838">
    <property type="entry name" value="ABC3_permease_C"/>
</dbReference>
<evidence type="ECO:0000256" key="7">
    <source>
        <dbReference type="SAM" id="Phobius"/>
    </source>
</evidence>
<dbReference type="GO" id="GO:0022857">
    <property type="term" value="F:transmembrane transporter activity"/>
    <property type="evidence" value="ECO:0007669"/>
    <property type="project" value="TreeGrafter"/>
</dbReference>
<feature type="transmembrane region" description="Helical" evidence="7">
    <location>
        <begin position="369"/>
        <end position="394"/>
    </location>
</feature>
<feature type="transmembrane region" description="Helical" evidence="7">
    <location>
        <begin position="473"/>
        <end position="493"/>
    </location>
</feature>
<dbReference type="KEGG" id="tpx:Turpa_2324"/>
<comment type="similarity">
    <text evidence="6">Belongs to the ABC-4 integral membrane protein family.</text>
</comment>
<feature type="domain" description="ABC3 transporter permease C-terminal" evidence="8">
    <location>
        <begin position="372"/>
        <end position="500"/>
    </location>
</feature>
<dbReference type="InterPro" id="IPR050250">
    <property type="entry name" value="Macrolide_Exporter_MacB"/>
</dbReference>
<accession>I4B6R1</accession>
<proteinExistence type="inferred from homology"/>
<dbReference type="Proteomes" id="UP000006048">
    <property type="component" value="Chromosome"/>
</dbReference>
<dbReference type="PANTHER" id="PTHR30572">
    <property type="entry name" value="MEMBRANE COMPONENT OF TRANSPORTER-RELATED"/>
    <property type="match status" value="1"/>
</dbReference>
<dbReference type="GO" id="GO:0005886">
    <property type="term" value="C:plasma membrane"/>
    <property type="evidence" value="ECO:0007669"/>
    <property type="project" value="UniProtKB-SubCell"/>
</dbReference>
<dbReference type="Pfam" id="PF02687">
    <property type="entry name" value="FtsX"/>
    <property type="match status" value="1"/>
</dbReference>
<reference evidence="9 10" key="1">
    <citation type="submission" date="2012-06" db="EMBL/GenBank/DDBJ databases">
        <title>The complete chromosome of genome of Turneriella parva DSM 21527.</title>
        <authorList>
            <consortium name="US DOE Joint Genome Institute (JGI-PGF)"/>
            <person name="Lucas S."/>
            <person name="Han J."/>
            <person name="Lapidus A."/>
            <person name="Bruce D."/>
            <person name="Goodwin L."/>
            <person name="Pitluck S."/>
            <person name="Peters L."/>
            <person name="Kyrpides N."/>
            <person name="Mavromatis K."/>
            <person name="Ivanova N."/>
            <person name="Mikhailova N."/>
            <person name="Chertkov O."/>
            <person name="Detter J.C."/>
            <person name="Tapia R."/>
            <person name="Han C."/>
            <person name="Land M."/>
            <person name="Hauser L."/>
            <person name="Markowitz V."/>
            <person name="Cheng J.-F."/>
            <person name="Hugenholtz P."/>
            <person name="Woyke T."/>
            <person name="Wu D."/>
            <person name="Gronow S."/>
            <person name="Wellnitz S."/>
            <person name="Brambilla E."/>
            <person name="Klenk H.-P."/>
            <person name="Eisen J.A."/>
        </authorList>
    </citation>
    <scope>NUCLEOTIDE SEQUENCE [LARGE SCALE GENOMIC DNA]</scope>
    <source>
        <strain evidence="10">ATCC BAA-1111 / DSM 21527 / NCTC 11395 / H</strain>
    </source>
</reference>
<evidence type="ECO:0000256" key="6">
    <source>
        <dbReference type="ARBA" id="ARBA00038076"/>
    </source>
</evidence>
<dbReference type="STRING" id="869212.Turpa_2324"/>
<evidence type="ECO:0000256" key="3">
    <source>
        <dbReference type="ARBA" id="ARBA00022692"/>
    </source>
</evidence>
<keyword evidence="4 7" id="KW-1133">Transmembrane helix</keyword>
<evidence type="ECO:0000259" key="8">
    <source>
        <dbReference type="Pfam" id="PF02687"/>
    </source>
</evidence>
<keyword evidence="2" id="KW-1003">Cell membrane</keyword>
<keyword evidence="10" id="KW-1185">Reference proteome</keyword>
<name>I4B6R1_TURPD</name>
<evidence type="ECO:0000256" key="2">
    <source>
        <dbReference type="ARBA" id="ARBA00022475"/>
    </source>
</evidence>
<dbReference type="OrthoDB" id="366662at2"/>
<organism evidence="9 10">
    <name type="scientific">Turneriella parva (strain ATCC BAA-1111 / DSM 21527 / NCTC 11395 / H)</name>
    <name type="common">Leptospira parva</name>
    <dbReference type="NCBI Taxonomy" id="869212"/>
    <lineage>
        <taxon>Bacteria</taxon>
        <taxon>Pseudomonadati</taxon>
        <taxon>Spirochaetota</taxon>
        <taxon>Spirochaetia</taxon>
        <taxon>Leptospirales</taxon>
        <taxon>Leptospiraceae</taxon>
        <taxon>Turneriella</taxon>
    </lineage>
</organism>
<keyword evidence="3 7" id="KW-0812">Transmembrane</keyword>
<feature type="transmembrane region" description="Helical" evidence="7">
    <location>
        <begin position="415"/>
        <end position="440"/>
    </location>
</feature>
<comment type="subcellular location">
    <subcellularLocation>
        <location evidence="1">Cell membrane</location>
        <topology evidence="1">Multi-pass membrane protein</topology>
    </subcellularLocation>
</comment>
<protein>
    <recommendedName>
        <fullName evidence="8">ABC3 transporter permease C-terminal domain-containing protein</fullName>
    </recommendedName>
</protein>
<evidence type="ECO:0000256" key="4">
    <source>
        <dbReference type="ARBA" id="ARBA00022989"/>
    </source>
</evidence>
<dbReference type="PANTHER" id="PTHR30572:SF4">
    <property type="entry name" value="ABC TRANSPORTER PERMEASE YTRF"/>
    <property type="match status" value="1"/>
</dbReference>
<dbReference type="HOGENOM" id="CLU_036078_0_0_12"/>
<dbReference type="AlphaFoldDB" id="I4B6R1"/>
<gene>
    <name evidence="9" type="ordered locus">Turpa_2324</name>
</gene>
<dbReference type="RefSeq" id="WP_014803474.1">
    <property type="nucleotide sequence ID" value="NC_018020.1"/>
</dbReference>
<evidence type="ECO:0000256" key="5">
    <source>
        <dbReference type="ARBA" id="ARBA00023136"/>
    </source>
</evidence>
<evidence type="ECO:0000256" key="1">
    <source>
        <dbReference type="ARBA" id="ARBA00004651"/>
    </source>
</evidence>
<evidence type="ECO:0000313" key="10">
    <source>
        <dbReference type="Proteomes" id="UP000006048"/>
    </source>
</evidence>
<sequence length="507" mass="55506">MKIAFTIAARNLLRHKGKSLVIGAILFLGALIMTLGNAVIGGMNRGLSENIVERFTGHIVVISDTQENPNILFTPMGKDIALIKHFDRVKGVLTGQQQIAGYVPAGRGFSLVLTEEGDIDFAMLLGVDFPAYNAMFKENVKLVEGKLLGPEERGMLVSQGRRTRFFNDQNIWLKPAGFALEEKNFSDEAKKYRDKMIVKDSLVLMGASGDSTAFDVRADIKGIVRYEFLDDYWKFFNIMDIETFRECFQWVTSSDAAQNIRADTKALMAQSENLDALFNEATVVSSNVGKAEISKSLKKLKQKSAAQKVLTDAGAYNVVFVKLKDGYDIDKGVRELNAAFKAAEAPAQAVTWQKAIGQLGDMAGIIRGALIGFVFFIFFVAIIIIMNTLSMAALERTAELGMMRAVGAQKRFVTWMFLVETACLALLFGGAGIVLGSLAVPVLKAMKITAENNILQLLFGGKTFAPYLSAGDIVFGVAELAWVTVMAAIYPIIVARRITPLDAISRD</sequence>
<evidence type="ECO:0000313" key="9">
    <source>
        <dbReference type="EMBL" id="AFM12968.1"/>
    </source>
</evidence>
<feature type="transmembrane region" description="Helical" evidence="7">
    <location>
        <begin position="20"/>
        <end position="40"/>
    </location>
</feature>